<keyword evidence="2 4" id="KW-0560">Oxidoreductase</keyword>
<protein>
    <submittedName>
        <fullName evidence="4">NAD(P)H oxidoreductase</fullName>
        <ecNumber evidence="4">1.6.99.-</ecNumber>
    </submittedName>
</protein>
<evidence type="ECO:0000313" key="4">
    <source>
        <dbReference type="EMBL" id="MYR32928.1"/>
    </source>
</evidence>
<dbReference type="InterPro" id="IPR029039">
    <property type="entry name" value="Flavoprotein-like_sf"/>
</dbReference>
<proteinExistence type="inferred from homology"/>
<reference evidence="4 5" key="1">
    <citation type="journal article" date="2019" name="Nat. Commun.">
        <title>The antimicrobial potential of Streptomyces from insect microbiomes.</title>
        <authorList>
            <person name="Chevrette M.G."/>
            <person name="Carlson C.M."/>
            <person name="Ortega H.E."/>
            <person name="Thomas C."/>
            <person name="Ananiev G.E."/>
            <person name="Barns K.J."/>
            <person name="Book A.J."/>
            <person name="Cagnazzo J."/>
            <person name="Carlos C."/>
            <person name="Flanigan W."/>
            <person name="Grubbs K.J."/>
            <person name="Horn H.A."/>
            <person name="Hoffmann F.M."/>
            <person name="Klassen J.L."/>
            <person name="Knack J.J."/>
            <person name="Lewin G.R."/>
            <person name="McDonald B.R."/>
            <person name="Muller L."/>
            <person name="Melo W.G.P."/>
            <person name="Pinto-Tomas A.A."/>
            <person name="Schmitz A."/>
            <person name="Wendt-Pienkowski E."/>
            <person name="Wildman S."/>
            <person name="Zhao M."/>
            <person name="Zhang F."/>
            <person name="Bugni T.S."/>
            <person name="Andes D.R."/>
            <person name="Pupo M.T."/>
            <person name="Currie C.R."/>
        </authorList>
    </citation>
    <scope>NUCLEOTIDE SEQUENCE [LARGE SCALE GENOMIC DNA]</scope>
    <source>
        <strain evidence="4 5">SID5840</strain>
    </source>
</reference>
<dbReference type="Pfam" id="PF02525">
    <property type="entry name" value="Flavodoxin_2"/>
    <property type="match status" value="1"/>
</dbReference>
<organism evidence="4 5">
    <name type="scientific">Nocardiopsis alba</name>
    <dbReference type="NCBI Taxonomy" id="53437"/>
    <lineage>
        <taxon>Bacteria</taxon>
        <taxon>Bacillati</taxon>
        <taxon>Actinomycetota</taxon>
        <taxon>Actinomycetes</taxon>
        <taxon>Streptosporangiales</taxon>
        <taxon>Nocardiopsidaceae</taxon>
        <taxon>Nocardiopsis</taxon>
    </lineage>
</organism>
<evidence type="ECO:0000313" key="5">
    <source>
        <dbReference type="Proteomes" id="UP000467124"/>
    </source>
</evidence>
<dbReference type="Gene3D" id="3.40.50.360">
    <property type="match status" value="1"/>
</dbReference>
<dbReference type="AlphaFoldDB" id="A0A7K2ISI3"/>
<dbReference type="Proteomes" id="UP000467124">
    <property type="component" value="Unassembled WGS sequence"/>
</dbReference>
<sequence length="194" mass="21706">MHALVVRSHPRTDSLTTAVAERVTERLTDEGYTVDPLDLHGEGFDPVLPPEDEPDWTDPNKAYTPETREHMARVSAADLIVVVFPVWWFSLPAMAKGWIDRVWNRGFAYEPSTLHGKRMLWIGLAGGSASSYAEHGFDRSLEIQLGDGISRFCGISDAFVHLMYDSLGSPDLEAVDRSLNRMLVREPAERLPVS</sequence>
<evidence type="ECO:0000256" key="1">
    <source>
        <dbReference type="ARBA" id="ARBA00006252"/>
    </source>
</evidence>
<dbReference type="SUPFAM" id="SSF52218">
    <property type="entry name" value="Flavoproteins"/>
    <property type="match status" value="1"/>
</dbReference>
<dbReference type="GO" id="GO:0005829">
    <property type="term" value="C:cytosol"/>
    <property type="evidence" value="ECO:0007669"/>
    <property type="project" value="TreeGrafter"/>
</dbReference>
<dbReference type="RefSeq" id="WP_017536067.1">
    <property type="nucleotide sequence ID" value="NZ_BAZE01000011.1"/>
</dbReference>
<evidence type="ECO:0000256" key="2">
    <source>
        <dbReference type="ARBA" id="ARBA00023002"/>
    </source>
</evidence>
<dbReference type="GO" id="GO:0003955">
    <property type="term" value="F:NAD(P)H dehydrogenase (quinone) activity"/>
    <property type="evidence" value="ECO:0007669"/>
    <property type="project" value="TreeGrafter"/>
</dbReference>
<dbReference type="InterPro" id="IPR003680">
    <property type="entry name" value="Flavodoxin_fold"/>
</dbReference>
<dbReference type="InterPro" id="IPR051545">
    <property type="entry name" value="NAD(P)H_dehydrogenase_qn"/>
</dbReference>
<dbReference type="PANTHER" id="PTHR10204">
    <property type="entry name" value="NAD P H OXIDOREDUCTASE-RELATED"/>
    <property type="match status" value="1"/>
</dbReference>
<accession>A0A7K2ISI3</accession>
<feature type="domain" description="Flavodoxin-like fold" evidence="3">
    <location>
        <begin position="1"/>
        <end position="181"/>
    </location>
</feature>
<name>A0A7K2ISI3_9ACTN</name>
<dbReference type="EMBL" id="WWHY01000001">
    <property type="protein sequence ID" value="MYR32928.1"/>
    <property type="molecule type" value="Genomic_DNA"/>
</dbReference>
<comment type="similarity">
    <text evidence="1">Belongs to the NAD(P)H dehydrogenase (quinone) family.</text>
</comment>
<dbReference type="PANTHER" id="PTHR10204:SF34">
    <property type="entry name" value="NAD(P)H DEHYDROGENASE [QUINONE] 1 ISOFORM 1"/>
    <property type="match status" value="1"/>
</dbReference>
<comment type="caution">
    <text evidence="4">The sequence shown here is derived from an EMBL/GenBank/DDBJ whole genome shotgun (WGS) entry which is preliminary data.</text>
</comment>
<dbReference type="EC" id="1.6.99.-" evidence="4"/>
<gene>
    <name evidence="4" type="ORF">GTW20_11780</name>
</gene>
<evidence type="ECO:0000259" key="3">
    <source>
        <dbReference type="Pfam" id="PF02525"/>
    </source>
</evidence>
<dbReference type="GeneID" id="91393211"/>
<dbReference type="NCBIfam" id="NF007280">
    <property type="entry name" value="PRK09739.1"/>
    <property type="match status" value="1"/>
</dbReference>